<dbReference type="Proteomes" id="UP001196413">
    <property type="component" value="Unassembled WGS sequence"/>
</dbReference>
<sequence length="89" mass="9446">MVVEVGSTVTALCDVDLAGQDKECDLSKNKDLSPVTANYKSISGTLTTTNVIMANWTKEMWQGVLNRALRLLPSGPSGSHFFSAVVTAG</sequence>
<keyword evidence="2" id="KW-1185">Reference proteome</keyword>
<comment type="caution">
    <text evidence="1">The sequence shown here is derived from an EMBL/GenBank/DDBJ whole genome shotgun (WGS) entry which is preliminary data.</text>
</comment>
<name>A0AAD5QYF2_PARTN</name>
<gene>
    <name evidence="1" type="ORF">KIN20_026757</name>
</gene>
<evidence type="ECO:0000313" key="1">
    <source>
        <dbReference type="EMBL" id="KAJ1366153.1"/>
    </source>
</evidence>
<proteinExistence type="predicted"/>
<dbReference type="AlphaFoldDB" id="A0AAD5QYF2"/>
<dbReference type="EMBL" id="JAHQIW010005481">
    <property type="protein sequence ID" value="KAJ1366153.1"/>
    <property type="molecule type" value="Genomic_DNA"/>
</dbReference>
<protein>
    <submittedName>
        <fullName evidence="1">Uncharacterized protein</fullName>
    </submittedName>
</protein>
<organism evidence="1 2">
    <name type="scientific">Parelaphostrongylus tenuis</name>
    <name type="common">Meningeal worm</name>
    <dbReference type="NCBI Taxonomy" id="148309"/>
    <lineage>
        <taxon>Eukaryota</taxon>
        <taxon>Metazoa</taxon>
        <taxon>Ecdysozoa</taxon>
        <taxon>Nematoda</taxon>
        <taxon>Chromadorea</taxon>
        <taxon>Rhabditida</taxon>
        <taxon>Rhabditina</taxon>
        <taxon>Rhabditomorpha</taxon>
        <taxon>Strongyloidea</taxon>
        <taxon>Metastrongylidae</taxon>
        <taxon>Parelaphostrongylus</taxon>
    </lineage>
</organism>
<accession>A0AAD5QYF2</accession>
<reference evidence="1" key="1">
    <citation type="submission" date="2021-06" db="EMBL/GenBank/DDBJ databases">
        <title>Parelaphostrongylus tenuis whole genome reference sequence.</title>
        <authorList>
            <person name="Garwood T.J."/>
            <person name="Larsen P.A."/>
            <person name="Fountain-Jones N.M."/>
            <person name="Garbe J.R."/>
            <person name="Macchietto M.G."/>
            <person name="Kania S.A."/>
            <person name="Gerhold R.W."/>
            <person name="Richards J.E."/>
            <person name="Wolf T.M."/>
        </authorList>
    </citation>
    <scope>NUCLEOTIDE SEQUENCE</scope>
    <source>
        <strain evidence="1">MNPRO001-30</strain>
        <tissue evidence="1">Meninges</tissue>
    </source>
</reference>
<evidence type="ECO:0000313" key="2">
    <source>
        <dbReference type="Proteomes" id="UP001196413"/>
    </source>
</evidence>